<feature type="domain" description="SecDF P1 head subdomain" evidence="3">
    <location>
        <begin position="144"/>
        <end position="221"/>
    </location>
</feature>
<keyword evidence="2" id="KW-0812">Transmembrane</keyword>
<reference evidence="4 5" key="1">
    <citation type="submission" date="2020-08" db="EMBL/GenBank/DDBJ databases">
        <title>Sequencing the genomes of 1000 actinobacteria strains.</title>
        <authorList>
            <person name="Klenk H.-P."/>
        </authorList>
    </citation>
    <scope>NUCLEOTIDE SEQUENCE [LARGE SCALE GENOMIC DNA]</scope>
    <source>
        <strain evidence="4 5">DSM 45823</strain>
    </source>
</reference>
<keyword evidence="5" id="KW-1185">Reference proteome</keyword>
<accession>A0A7W3R6C5</accession>
<sequence length="228" mass="23756">MVVPPGPGPYGSGPPQHTGFPPPARRRGPILVVVVVGAALAVVLVVVAALVLIRACGGGEENAASVRFLGVQEMRACGGEEEDPAPVQGSGALASPVRFLRVQEQYPLQGTCRNGDMLALDGVTCYRLGDGMTVTRLKRIAAVHPTAELPDWRVQFSLEPADARAFGDLTRELADAAHTTAPLLAIVADGRVISAPQVMSAITGGEVEITVKSRAQAEELVRRILGAG</sequence>
<dbReference type="InterPro" id="IPR054384">
    <property type="entry name" value="SecDF_P1_head"/>
</dbReference>
<evidence type="ECO:0000256" key="1">
    <source>
        <dbReference type="SAM" id="MobiDB-lite"/>
    </source>
</evidence>
<dbReference type="Pfam" id="PF22599">
    <property type="entry name" value="SecDF_P1_head"/>
    <property type="match status" value="1"/>
</dbReference>
<feature type="region of interest" description="Disordered" evidence="1">
    <location>
        <begin position="1"/>
        <end position="22"/>
    </location>
</feature>
<name>A0A7W3R6C5_9ACTN</name>
<gene>
    <name evidence="4" type="ORF">HNR21_000263</name>
</gene>
<proteinExistence type="predicted"/>
<evidence type="ECO:0000313" key="5">
    <source>
        <dbReference type="Proteomes" id="UP000539313"/>
    </source>
</evidence>
<dbReference type="Proteomes" id="UP000539313">
    <property type="component" value="Unassembled WGS sequence"/>
</dbReference>
<organism evidence="4 5">
    <name type="scientific">Thermomonospora cellulosilytica</name>
    <dbReference type="NCBI Taxonomy" id="1411118"/>
    <lineage>
        <taxon>Bacteria</taxon>
        <taxon>Bacillati</taxon>
        <taxon>Actinomycetota</taxon>
        <taxon>Actinomycetes</taxon>
        <taxon>Streptosporangiales</taxon>
        <taxon>Thermomonosporaceae</taxon>
        <taxon>Thermomonospora</taxon>
    </lineage>
</organism>
<evidence type="ECO:0000256" key="2">
    <source>
        <dbReference type="SAM" id="Phobius"/>
    </source>
</evidence>
<feature type="transmembrane region" description="Helical" evidence="2">
    <location>
        <begin position="30"/>
        <end position="53"/>
    </location>
</feature>
<dbReference type="Gene3D" id="3.30.1360.200">
    <property type="match status" value="1"/>
</dbReference>
<keyword evidence="2" id="KW-0472">Membrane</keyword>
<dbReference type="RefSeq" id="WP_182703693.1">
    <property type="nucleotide sequence ID" value="NZ_JACJII010000001.1"/>
</dbReference>
<evidence type="ECO:0000313" key="4">
    <source>
        <dbReference type="EMBL" id="MBA9001381.1"/>
    </source>
</evidence>
<evidence type="ECO:0000259" key="3">
    <source>
        <dbReference type="Pfam" id="PF22599"/>
    </source>
</evidence>
<protein>
    <recommendedName>
        <fullName evidence="3">SecDF P1 head subdomain domain-containing protein</fullName>
    </recommendedName>
</protein>
<keyword evidence="2" id="KW-1133">Transmembrane helix</keyword>
<dbReference type="EMBL" id="JACJII010000001">
    <property type="protein sequence ID" value="MBA9001381.1"/>
    <property type="molecule type" value="Genomic_DNA"/>
</dbReference>
<dbReference type="AlphaFoldDB" id="A0A7W3R6C5"/>
<comment type="caution">
    <text evidence="4">The sequence shown here is derived from an EMBL/GenBank/DDBJ whole genome shotgun (WGS) entry which is preliminary data.</text>
</comment>